<dbReference type="InterPro" id="IPR036390">
    <property type="entry name" value="WH_DNA-bd_sf"/>
</dbReference>
<dbReference type="GO" id="GO:0009653">
    <property type="term" value="P:anatomical structure morphogenesis"/>
    <property type="evidence" value="ECO:0007669"/>
    <property type="project" value="TreeGrafter"/>
</dbReference>
<dbReference type="Pfam" id="PF00250">
    <property type="entry name" value="Forkhead"/>
    <property type="match status" value="1"/>
</dbReference>
<dbReference type="InterPro" id="IPR001766">
    <property type="entry name" value="Fork_head_dom"/>
</dbReference>
<evidence type="ECO:0000313" key="6">
    <source>
        <dbReference type="EMBL" id="VDI02349.1"/>
    </source>
</evidence>
<dbReference type="InterPro" id="IPR030456">
    <property type="entry name" value="TF_fork_head_CS_2"/>
</dbReference>
<evidence type="ECO:0000313" key="7">
    <source>
        <dbReference type="Proteomes" id="UP000596742"/>
    </source>
</evidence>
<dbReference type="InterPro" id="IPR036388">
    <property type="entry name" value="WH-like_DNA-bd_sf"/>
</dbReference>
<proteinExistence type="predicted"/>
<dbReference type="InterPro" id="IPR050211">
    <property type="entry name" value="FOX_domain-containing"/>
</dbReference>
<dbReference type="GO" id="GO:0000978">
    <property type="term" value="F:RNA polymerase II cis-regulatory region sequence-specific DNA binding"/>
    <property type="evidence" value="ECO:0007669"/>
    <property type="project" value="TreeGrafter"/>
</dbReference>
<dbReference type="PANTHER" id="PTHR11829:SF142">
    <property type="entry name" value="FORK-HEAD DOMAIN-CONTAINING PROTEIN"/>
    <property type="match status" value="1"/>
</dbReference>
<dbReference type="GO" id="GO:0030154">
    <property type="term" value="P:cell differentiation"/>
    <property type="evidence" value="ECO:0007669"/>
    <property type="project" value="TreeGrafter"/>
</dbReference>
<keyword evidence="2 3" id="KW-0539">Nucleus</keyword>
<organism evidence="6 7">
    <name type="scientific">Mytilus galloprovincialis</name>
    <name type="common">Mediterranean mussel</name>
    <dbReference type="NCBI Taxonomy" id="29158"/>
    <lineage>
        <taxon>Eukaryota</taxon>
        <taxon>Metazoa</taxon>
        <taxon>Spiralia</taxon>
        <taxon>Lophotrochozoa</taxon>
        <taxon>Mollusca</taxon>
        <taxon>Bivalvia</taxon>
        <taxon>Autobranchia</taxon>
        <taxon>Pteriomorphia</taxon>
        <taxon>Mytilida</taxon>
        <taxon>Mytiloidea</taxon>
        <taxon>Mytilidae</taxon>
        <taxon>Mytilinae</taxon>
        <taxon>Mytilus</taxon>
    </lineage>
</organism>
<dbReference type="EMBL" id="UYJE01001458">
    <property type="protein sequence ID" value="VDI02349.1"/>
    <property type="molecule type" value="Genomic_DNA"/>
</dbReference>
<dbReference type="Gene3D" id="1.10.10.10">
    <property type="entry name" value="Winged helix-like DNA-binding domain superfamily/Winged helix DNA-binding domain"/>
    <property type="match status" value="1"/>
</dbReference>
<dbReference type="PROSITE" id="PS00658">
    <property type="entry name" value="FORK_HEAD_2"/>
    <property type="match status" value="1"/>
</dbReference>
<dbReference type="Proteomes" id="UP000596742">
    <property type="component" value="Unassembled WGS sequence"/>
</dbReference>
<feature type="domain" description="Fork-head" evidence="5">
    <location>
        <begin position="71"/>
        <end position="164"/>
    </location>
</feature>
<name>A0A8B6CD31_MYTGA</name>
<feature type="DNA-binding region" description="Fork-head" evidence="3">
    <location>
        <begin position="71"/>
        <end position="164"/>
    </location>
</feature>
<keyword evidence="7" id="KW-1185">Reference proteome</keyword>
<dbReference type="PROSITE" id="PS50039">
    <property type="entry name" value="FORK_HEAD_3"/>
    <property type="match status" value="1"/>
</dbReference>
<protein>
    <recommendedName>
        <fullName evidence="5">Fork-head domain-containing protein</fullName>
    </recommendedName>
</protein>
<comment type="subcellular location">
    <subcellularLocation>
        <location evidence="3">Nucleus</location>
    </subcellularLocation>
</comment>
<dbReference type="CDD" id="cd20035">
    <property type="entry name" value="FH_FOXQ2-like"/>
    <property type="match status" value="1"/>
</dbReference>
<sequence>MSLSSFLIDFLMHSPVKNRELISSNGDRSSTQSIHQFSEDDNFDGKNEYFENDLLSPNAKTPHEESSQNSKPRYSFITMISKAVLSKKNKKIVLQDIYQYIMNTFPFYNNKEKAWRNSVRHNLSINECFIKIGRSGNGKGNFWSIHPAYIDDFIKGDFRLRQTRQRTRQKMVRGPTRYNCWNIPLTRLPNALHQSLLDRPIMHDSYESQQRWPSLGHEMNLSIGELSKRDNIFLPFADYEKLKKPFEQHFLQFNSPYERYKTSVFDVFPNYCQYKQGIRHY</sequence>
<feature type="region of interest" description="Disordered" evidence="4">
    <location>
        <begin position="22"/>
        <end position="43"/>
    </location>
</feature>
<accession>A0A8B6CD31</accession>
<evidence type="ECO:0000259" key="5">
    <source>
        <dbReference type="PROSITE" id="PS50039"/>
    </source>
</evidence>
<dbReference type="SMART" id="SM00339">
    <property type="entry name" value="FH"/>
    <property type="match status" value="1"/>
</dbReference>
<gene>
    <name evidence="6" type="ORF">MGAL_10B092781</name>
</gene>
<evidence type="ECO:0000256" key="2">
    <source>
        <dbReference type="ARBA" id="ARBA00023242"/>
    </source>
</evidence>
<evidence type="ECO:0000256" key="1">
    <source>
        <dbReference type="ARBA" id="ARBA00023125"/>
    </source>
</evidence>
<dbReference type="OrthoDB" id="6045004at2759"/>
<dbReference type="PANTHER" id="PTHR11829">
    <property type="entry name" value="FORKHEAD BOX PROTEIN"/>
    <property type="match status" value="1"/>
</dbReference>
<dbReference type="GO" id="GO:0000981">
    <property type="term" value="F:DNA-binding transcription factor activity, RNA polymerase II-specific"/>
    <property type="evidence" value="ECO:0007669"/>
    <property type="project" value="TreeGrafter"/>
</dbReference>
<comment type="caution">
    <text evidence="6">The sequence shown here is derived from an EMBL/GenBank/DDBJ whole genome shotgun (WGS) entry which is preliminary data.</text>
</comment>
<dbReference type="InterPro" id="IPR047519">
    <property type="entry name" value="FH_FOXQ2-like"/>
</dbReference>
<feature type="compositionally biased region" description="Polar residues" evidence="4">
    <location>
        <begin position="22"/>
        <end position="36"/>
    </location>
</feature>
<dbReference type="AlphaFoldDB" id="A0A8B6CD31"/>
<dbReference type="PRINTS" id="PR00053">
    <property type="entry name" value="FORKHEAD"/>
</dbReference>
<dbReference type="SUPFAM" id="SSF46785">
    <property type="entry name" value="Winged helix' DNA-binding domain"/>
    <property type="match status" value="1"/>
</dbReference>
<dbReference type="FunFam" id="1.10.10.10:FF:000135">
    <property type="entry name" value="forkhead box protein G1"/>
    <property type="match status" value="1"/>
</dbReference>
<reference evidence="6" key="1">
    <citation type="submission" date="2018-11" db="EMBL/GenBank/DDBJ databases">
        <authorList>
            <person name="Alioto T."/>
            <person name="Alioto T."/>
        </authorList>
    </citation>
    <scope>NUCLEOTIDE SEQUENCE</scope>
</reference>
<keyword evidence="1 3" id="KW-0238">DNA-binding</keyword>
<evidence type="ECO:0000256" key="4">
    <source>
        <dbReference type="SAM" id="MobiDB-lite"/>
    </source>
</evidence>
<evidence type="ECO:0000256" key="3">
    <source>
        <dbReference type="PROSITE-ProRule" id="PRU00089"/>
    </source>
</evidence>
<dbReference type="GO" id="GO:0005634">
    <property type="term" value="C:nucleus"/>
    <property type="evidence" value="ECO:0007669"/>
    <property type="project" value="UniProtKB-SubCell"/>
</dbReference>